<name>A0A8H3KST2_9GLOM</name>
<dbReference type="OrthoDB" id="2357030at2759"/>
<dbReference type="EMBL" id="BLAL01000013">
    <property type="protein sequence ID" value="GES75222.1"/>
    <property type="molecule type" value="Genomic_DNA"/>
</dbReference>
<reference evidence="1" key="1">
    <citation type="submission" date="2019-10" db="EMBL/GenBank/DDBJ databases">
        <title>Conservation and host-specific expression of non-tandemly repeated heterogenous ribosome RNA gene in arbuscular mycorrhizal fungi.</title>
        <authorList>
            <person name="Maeda T."/>
            <person name="Kobayashi Y."/>
            <person name="Nakagawa T."/>
            <person name="Ezawa T."/>
            <person name="Yamaguchi K."/>
            <person name="Bino T."/>
            <person name="Nishimoto Y."/>
            <person name="Shigenobu S."/>
            <person name="Kawaguchi M."/>
        </authorList>
    </citation>
    <scope>NUCLEOTIDE SEQUENCE</scope>
    <source>
        <strain evidence="1">HR1</strain>
    </source>
</reference>
<dbReference type="Proteomes" id="UP000615446">
    <property type="component" value="Unassembled WGS sequence"/>
</dbReference>
<proteinExistence type="predicted"/>
<gene>
    <name evidence="1" type="ORF">RCL2_000267300</name>
</gene>
<organism evidence="1 2">
    <name type="scientific">Rhizophagus clarus</name>
    <dbReference type="NCBI Taxonomy" id="94130"/>
    <lineage>
        <taxon>Eukaryota</taxon>
        <taxon>Fungi</taxon>
        <taxon>Fungi incertae sedis</taxon>
        <taxon>Mucoromycota</taxon>
        <taxon>Glomeromycotina</taxon>
        <taxon>Glomeromycetes</taxon>
        <taxon>Glomerales</taxon>
        <taxon>Glomeraceae</taxon>
        <taxon>Rhizophagus</taxon>
    </lineage>
</organism>
<accession>A0A8H3KST2</accession>
<protein>
    <recommendedName>
        <fullName evidence="3">F-box domain-containing protein</fullName>
    </recommendedName>
</protein>
<dbReference type="AlphaFoldDB" id="A0A8H3KST2"/>
<sequence>MPGLNNDVLYLIIKELQNDNKKSLYSYLSVNKTWCEIIIPLLWKNPWEYLKKGNEKLLLNVIFSHLSKKSKDQSQLNNFFIHSYQKPLFNYISFCKHLNLIEIIKLINVIDEKSKISIVQKEILNIFINSNTKFTHLYLPYKFTYQIHLIPGAKSCLSELQFFSCDASVNENILIGLVGMCNTIREIEIIMLRNEKISNSYGIVRLIEAQKKLSNVHFVSNYQKINEEICEILENSLIKHANTIQYFGTTKQPITKFLSSFINLKRLELNDNFVYMSWNHLENLSLPSLQILKARSVPVKILASLIENTSGYLTEIKIDRIRHDVNNNKRIIQSIYQNCPMLKYLKLLFIKSNFLELEKLLISCQYLIGLYIIFEDVWDNYVMINWNHLFKILTQSSPSGLFKFKFYYSGKPKLESLKLFFDNWKNKNPMLLQTTQLCKDEYIDLIERYKAKGIIKKFNDNLYAFDDFEWIQRIF</sequence>
<comment type="caution">
    <text evidence="1">The sequence shown here is derived from an EMBL/GenBank/DDBJ whole genome shotgun (WGS) entry which is preliminary data.</text>
</comment>
<evidence type="ECO:0000313" key="2">
    <source>
        <dbReference type="Proteomes" id="UP000615446"/>
    </source>
</evidence>
<evidence type="ECO:0000313" key="1">
    <source>
        <dbReference type="EMBL" id="GES75222.1"/>
    </source>
</evidence>
<evidence type="ECO:0008006" key="3">
    <source>
        <dbReference type="Google" id="ProtNLM"/>
    </source>
</evidence>